<dbReference type="OrthoDB" id="982648at2"/>
<keyword evidence="3" id="KW-1185">Reference proteome</keyword>
<accession>A0A4D7JJR4</accession>
<feature type="transmembrane region" description="Helical" evidence="1">
    <location>
        <begin position="77"/>
        <end position="101"/>
    </location>
</feature>
<reference evidence="2 3" key="1">
    <citation type="submission" date="2018-04" db="EMBL/GenBank/DDBJ databases">
        <title>Complete genome uncultured novel isolate.</title>
        <authorList>
            <person name="Merlino G."/>
        </authorList>
    </citation>
    <scope>NUCLEOTIDE SEQUENCE [LARGE SCALE GENOMIC DNA]</scope>
    <source>
        <strain evidence="3">R1DC9</strain>
    </source>
</reference>
<dbReference type="AlphaFoldDB" id="A0A4D7JJR4"/>
<feature type="transmembrane region" description="Helical" evidence="1">
    <location>
        <begin position="40"/>
        <end position="57"/>
    </location>
</feature>
<name>A0A4D7JJR4_9BACT</name>
<gene>
    <name evidence="2" type="ORF">DCC35_16330</name>
</gene>
<protein>
    <submittedName>
        <fullName evidence="2">Uncharacterized protein</fullName>
    </submittedName>
</protein>
<dbReference type="EMBL" id="CP028923">
    <property type="protein sequence ID" value="QCK16199.1"/>
    <property type="molecule type" value="Genomic_DNA"/>
</dbReference>
<feature type="transmembrane region" description="Helical" evidence="1">
    <location>
        <begin position="6"/>
        <end position="28"/>
    </location>
</feature>
<keyword evidence="1" id="KW-1133">Transmembrane helix</keyword>
<dbReference type="KEGG" id="fpf:DCC35_16330"/>
<organism evidence="2 3">
    <name type="scientific">Mangrovivirga cuniculi</name>
    <dbReference type="NCBI Taxonomy" id="2715131"/>
    <lineage>
        <taxon>Bacteria</taxon>
        <taxon>Pseudomonadati</taxon>
        <taxon>Bacteroidota</taxon>
        <taxon>Cytophagia</taxon>
        <taxon>Cytophagales</taxon>
        <taxon>Mangrovivirgaceae</taxon>
        <taxon>Mangrovivirga</taxon>
    </lineage>
</organism>
<evidence type="ECO:0000313" key="3">
    <source>
        <dbReference type="Proteomes" id="UP000298616"/>
    </source>
</evidence>
<keyword evidence="1" id="KW-0812">Transmembrane</keyword>
<evidence type="ECO:0000313" key="2">
    <source>
        <dbReference type="EMBL" id="QCK16199.1"/>
    </source>
</evidence>
<dbReference type="RefSeq" id="WP_137091794.1">
    <property type="nucleotide sequence ID" value="NZ_CP028923.1"/>
</dbReference>
<evidence type="ECO:0000256" key="1">
    <source>
        <dbReference type="SAM" id="Phobius"/>
    </source>
</evidence>
<proteinExistence type="predicted"/>
<dbReference type="Proteomes" id="UP000298616">
    <property type="component" value="Chromosome"/>
</dbReference>
<sequence>MELTDILIYLSYALIGIATVSVIILPLINSLSDPKSLLKVGAGLLALVVLFFIGYSMSEATSYAKFPGLGAGVSKSVSALLIMTYILIVGGLVGIFVSMIAKLIR</sequence>
<keyword evidence="1" id="KW-0472">Membrane</keyword>